<evidence type="ECO:0000313" key="3">
    <source>
        <dbReference type="Proteomes" id="UP001209570"/>
    </source>
</evidence>
<evidence type="ECO:0000256" key="1">
    <source>
        <dbReference type="SAM" id="MobiDB-lite"/>
    </source>
</evidence>
<sequence length="126" mass="13881">MGKTRRGHARAAAGSGAKPVRRQQQHGGNPLINEQITAFHSSSQSGELSHECFLLLLVILKSVKLCLQEIIFKDQTLAITIHAVYEKVKVLISMSKCCDALPFAKEYQDQYLEICITIPLSACIAV</sequence>
<evidence type="ECO:0000313" key="2">
    <source>
        <dbReference type="EMBL" id="KAJ0392752.1"/>
    </source>
</evidence>
<feature type="region of interest" description="Disordered" evidence="1">
    <location>
        <begin position="1"/>
        <end position="27"/>
    </location>
</feature>
<reference evidence="2" key="1">
    <citation type="submission" date="2021-12" db="EMBL/GenBank/DDBJ databases">
        <title>Prjna785345.</title>
        <authorList>
            <person name="Rujirawat T."/>
            <person name="Krajaejun T."/>
        </authorList>
    </citation>
    <scope>NUCLEOTIDE SEQUENCE</scope>
    <source>
        <strain evidence="2">Pi057C3</strain>
    </source>
</reference>
<keyword evidence="3" id="KW-1185">Reference proteome</keyword>
<name>A0AAD5Q257_PYTIN</name>
<comment type="caution">
    <text evidence="2">The sequence shown here is derived from an EMBL/GenBank/DDBJ whole genome shotgun (WGS) entry which is preliminary data.</text>
</comment>
<accession>A0AAD5Q257</accession>
<dbReference type="EMBL" id="JAKCXM010000578">
    <property type="protein sequence ID" value="KAJ0392752.1"/>
    <property type="molecule type" value="Genomic_DNA"/>
</dbReference>
<dbReference type="Proteomes" id="UP001209570">
    <property type="component" value="Unassembled WGS sequence"/>
</dbReference>
<organism evidence="2 3">
    <name type="scientific">Pythium insidiosum</name>
    <name type="common">Pythiosis disease agent</name>
    <dbReference type="NCBI Taxonomy" id="114742"/>
    <lineage>
        <taxon>Eukaryota</taxon>
        <taxon>Sar</taxon>
        <taxon>Stramenopiles</taxon>
        <taxon>Oomycota</taxon>
        <taxon>Peronosporomycetes</taxon>
        <taxon>Pythiales</taxon>
        <taxon>Pythiaceae</taxon>
        <taxon>Pythium</taxon>
    </lineage>
</organism>
<proteinExistence type="predicted"/>
<gene>
    <name evidence="2" type="ORF">P43SY_009651</name>
</gene>
<protein>
    <submittedName>
        <fullName evidence="2">Uncharacterized protein</fullName>
    </submittedName>
</protein>
<dbReference type="AlphaFoldDB" id="A0AAD5Q257"/>